<evidence type="ECO:0000313" key="2">
    <source>
        <dbReference type="EMBL" id="CAB0042395.1"/>
    </source>
</evidence>
<keyword evidence="3" id="KW-1185">Reference proteome</keyword>
<reference evidence="2 3" key="1">
    <citation type="submission" date="2020-02" db="EMBL/GenBank/DDBJ databases">
        <authorList>
            <person name="Ferguson B K."/>
        </authorList>
    </citation>
    <scope>NUCLEOTIDE SEQUENCE [LARGE SCALE GENOMIC DNA]</scope>
</reference>
<proteinExistence type="predicted"/>
<evidence type="ECO:0000313" key="3">
    <source>
        <dbReference type="Proteomes" id="UP000479190"/>
    </source>
</evidence>
<gene>
    <name evidence="2" type="ORF">TBRA_LOCUS14015</name>
</gene>
<protein>
    <submittedName>
        <fullName evidence="2">Uncharacterized protein</fullName>
    </submittedName>
</protein>
<dbReference type="OrthoDB" id="8059280at2759"/>
<dbReference type="EMBL" id="CADCXV010001190">
    <property type="protein sequence ID" value="CAB0042395.1"/>
    <property type="molecule type" value="Genomic_DNA"/>
</dbReference>
<evidence type="ECO:0000256" key="1">
    <source>
        <dbReference type="SAM" id="MobiDB-lite"/>
    </source>
</evidence>
<sequence length="326" mass="36903">MEGVPDVREFRSLTHIPRVVVLSVTAQLRVLPRYDCVRRGGMPRRLLSTRGPYSTGLGANPDKLNLVLFSRRHRIDDFRPITFKGVRLEVKEATKYLGVTLERKLRWMPTWRNRAKKLLGPPGRLHMGTKAKVALCFYEMEDILQLAYAAVTKRLLRPRRGSAMPCRCLLVDVGEVRSESTGIGSTPLLARRPSLVNGWWIGAGFRSPRLLLDDLRIGAASRSPTYLARWLVGRRRVSMCVKIGDIRAHGFVKNERKTRGLQQGKFGDVFLRTTSSRKSSPSPDSDLVRRASHPGRYPCDDIVTFRRKSSPSPNSDLLRRASHPGR</sequence>
<name>A0A6H5J0S5_9HYME</name>
<feature type="region of interest" description="Disordered" evidence="1">
    <location>
        <begin position="272"/>
        <end position="326"/>
    </location>
</feature>
<dbReference type="AlphaFoldDB" id="A0A6H5J0S5"/>
<feature type="compositionally biased region" description="Low complexity" evidence="1">
    <location>
        <begin position="272"/>
        <end position="285"/>
    </location>
</feature>
<dbReference type="Proteomes" id="UP000479190">
    <property type="component" value="Unassembled WGS sequence"/>
</dbReference>
<organism evidence="2 3">
    <name type="scientific">Trichogramma brassicae</name>
    <dbReference type="NCBI Taxonomy" id="86971"/>
    <lineage>
        <taxon>Eukaryota</taxon>
        <taxon>Metazoa</taxon>
        <taxon>Ecdysozoa</taxon>
        <taxon>Arthropoda</taxon>
        <taxon>Hexapoda</taxon>
        <taxon>Insecta</taxon>
        <taxon>Pterygota</taxon>
        <taxon>Neoptera</taxon>
        <taxon>Endopterygota</taxon>
        <taxon>Hymenoptera</taxon>
        <taxon>Apocrita</taxon>
        <taxon>Proctotrupomorpha</taxon>
        <taxon>Chalcidoidea</taxon>
        <taxon>Trichogrammatidae</taxon>
        <taxon>Trichogramma</taxon>
    </lineage>
</organism>
<accession>A0A6H5J0S5</accession>